<comment type="subcellular location">
    <subcellularLocation>
        <location evidence="1 11">Membrane</location>
        <topology evidence="1 11">Multi-pass membrane protein</topology>
    </subcellularLocation>
</comment>
<name>A0ABP1FTB7_9CHLO</name>
<dbReference type="EMBL" id="CAXHTA020000008">
    <property type="protein sequence ID" value="CAL5223158.1"/>
    <property type="molecule type" value="Genomic_DNA"/>
</dbReference>
<dbReference type="PANTHER" id="PTHR11767:SF102">
    <property type="entry name" value="INWARDLY RECTIFYING POTASSIUM CHANNEL 1, ISOFORM F"/>
    <property type="match status" value="1"/>
</dbReference>
<keyword evidence="2 11" id="KW-0813">Transport</keyword>
<evidence type="ECO:0000256" key="9">
    <source>
        <dbReference type="ARBA" id="ARBA00023136"/>
    </source>
</evidence>
<dbReference type="PANTHER" id="PTHR11767">
    <property type="entry name" value="INWARD RECTIFIER POTASSIUM CHANNEL"/>
    <property type="match status" value="1"/>
</dbReference>
<dbReference type="SUPFAM" id="SSF81296">
    <property type="entry name" value="E set domains"/>
    <property type="match status" value="2"/>
</dbReference>
<keyword evidence="9 13" id="KW-0472">Membrane</keyword>
<comment type="caution">
    <text evidence="16">The sequence shown here is derived from an EMBL/GenBank/DDBJ whole genome shotgun (WGS) entry which is preliminary data.</text>
</comment>
<dbReference type="Pfam" id="PF17655">
    <property type="entry name" value="IRK_C"/>
    <property type="match status" value="2"/>
</dbReference>
<dbReference type="InterPro" id="IPR014756">
    <property type="entry name" value="Ig_E-set"/>
</dbReference>
<dbReference type="Gene3D" id="2.60.40.1400">
    <property type="entry name" value="G protein-activated inward rectifier potassium channel 1"/>
    <property type="match status" value="2"/>
</dbReference>
<keyword evidence="8 11" id="KW-0406">Ion transport</keyword>
<evidence type="ECO:0000256" key="13">
    <source>
        <dbReference type="SAM" id="Phobius"/>
    </source>
</evidence>
<evidence type="ECO:0000256" key="8">
    <source>
        <dbReference type="ARBA" id="ARBA00023065"/>
    </source>
</evidence>
<feature type="domain" description="Inward rectifier potassium channel C-terminal" evidence="15">
    <location>
        <begin position="314"/>
        <end position="469"/>
    </location>
</feature>
<sequence>MSLSKWLSRDNGPHNRSHLSPLLQHEGEEEDRENSTMTITSTNGLRRASLTEDLFRDDDTARGDGPSSMLEGLVIERNLSSEQLSAALPKSGSAADETDAAQLTLNAPALLDRPVPARANPMARLHELASTGSSSALTPNSSLMRHPDRGAGFYHKKRERFGRASLVETGRHAGRSRVAYYGLGGHALGYHAWKRDFFTSGLNLRLPVAICGMTAIYILSYFFWGFIWLLVYWHDKTCVAGFEKRYHGVVSAFMFATETQQTIGYGGRRPRDCWLSAWLVALEVIYGQLLDAITLGIIFARIAHPKNRVRTVFISDSAVIARRDGALKFMFRVADVRQTQVVSPRVRAFLYTWGGGRITAEGEHIPFRMDPIELQHADHISLVLPLTLEHEIDERSPLYGHTYDSLTALDAEVVVLFEGVTETGALFSGKRSYLPTEIHWGYVFSEITHQSNSAGRFHAVDLSKFHEVEPQKDLALMAPPQVISQQLLRRNHTLIPYPALSEKTLVLSEHAVVGTADTPDNELSLMVRIGDVYPDNMVQVTARMYLYRWNEHTDDNPGNAHYQMHQLDITPSQLCLRLPMVIRHRITQDSPLATWRSGPSGVGADASSEIVVVVDATKYDKSKAVMAKRIYPVHSHVKYGYRYAPLVSRQHGKAPRVAWTAFHSIQLAPPNMPRVRSGRALSDRSQSQGVDAQGHAASKEHFSRRASSPAVPALGNLGEQRTSSPKRAPGPFAGLFRVDEPL</sequence>
<evidence type="ECO:0000256" key="3">
    <source>
        <dbReference type="ARBA" id="ARBA00022538"/>
    </source>
</evidence>
<reference evidence="16 17" key="1">
    <citation type="submission" date="2024-06" db="EMBL/GenBank/DDBJ databases">
        <authorList>
            <person name="Kraege A."/>
            <person name="Thomma B."/>
        </authorList>
    </citation>
    <scope>NUCLEOTIDE SEQUENCE [LARGE SCALE GENOMIC DNA]</scope>
</reference>
<feature type="transmembrane region" description="Helical" evidence="13">
    <location>
        <begin position="204"/>
        <end position="227"/>
    </location>
</feature>
<keyword evidence="5 11" id="KW-0851">Voltage-gated channel</keyword>
<evidence type="ECO:0000256" key="12">
    <source>
        <dbReference type="SAM" id="MobiDB-lite"/>
    </source>
</evidence>
<feature type="domain" description="Potassium channel inwardly rectifying transmembrane" evidence="14">
    <location>
        <begin position="193"/>
        <end position="305"/>
    </location>
</feature>
<dbReference type="InterPro" id="IPR041647">
    <property type="entry name" value="IRK_C"/>
</dbReference>
<keyword evidence="17" id="KW-1185">Reference proteome</keyword>
<feature type="domain" description="Inward rectifier potassium channel C-terminal" evidence="15">
    <location>
        <begin position="506"/>
        <end position="667"/>
    </location>
</feature>
<dbReference type="InterPro" id="IPR013518">
    <property type="entry name" value="K_chnl_inward-rec_Kir_cyto"/>
</dbReference>
<evidence type="ECO:0000259" key="14">
    <source>
        <dbReference type="Pfam" id="PF01007"/>
    </source>
</evidence>
<evidence type="ECO:0000256" key="2">
    <source>
        <dbReference type="ARBA" id="ARBA00022448"/>
    </source>
</evidence>
<dbReference type="InterPro" id="IPR016449">
    <property type="entry name" value="K_chnl_inward-rec_Kir"/>
</dbReference>
<organism evidence="16 17">
    <name type="scientific">Coccomyxa viridis</name>
    <dbReference type="NCBI Taxonomy" id="1274662"/>
    <lineage>
        <taxon>Eukaryota</taxon>
        <taxon>Viridiplantae</taxon>
        <taxon>Chlorophyta</taxon>
        <taxon>core chlorophytes</taxon>
        <taxon>Trebouxiophyceae</taxon>
        <taxon>Trebouxiophyceae incertae sedis</taxon>
        <taxon>Coccomyxaceae</taxon>
        <taxon>Coccomyxa</taxon>
    </lineage>
</organism>
<evidence type="ECO:0000256" key="10">
    <source>
        <dbReference type="ARBA" id="ARBA00023303"/>
    </source>
</evidence>
<comment type="similarity">
    <text evidence="11">Belongs to the inward rectifier-type potassium channel (TC 1.A.2.1) family.</text>
</comment>
<evidence type="ECO:0000313" key="17">
    <source>
        <dbReference type="Proteomes" id="UP001497392"/>
    </source>
</evidence>
<dbReference type="InterPro" id="IPR040445">
    <property type="entry name" value="Kir_TM"/>
</dbReference>
<accession>A0ABP1FTB7</accession>
<feature type="region of interest" description="Disordered" evidence="12">
    <location>
        <begin position="671"/>
        <end position="742"/>
    </location>
</feature>
<feature type="compositionally biased region" description="Polar residues" evidence="12">
    <location>
        <begin position="35"/>
        <end position="44"/>
    </location>
</feature>
<evidence type="ECO:0000256" key="1">
    <source>
        <dbReference type="ARBA" id="ARBA00004141"/>
    </source>
</evidence>
<evidence type="ECO:0000313" key="16">
    <source>
        <dbReference type="EMBL" id="CAL5223158.1"/>
    </source>
</evidence>
<dbReference type="PRINTS" id="PR01320">
    <property type="entry name" value="KIRCHANNEL"/>
</dbReference>
<keyword evidence="4 11" id="KW-0812">Transmembrane</keyword>
<dbReference type="SUPFAM" id="SSF81324">
    <property type="entry name" value="Voltage-gated potassium channels"/>
    <property type="match status" value="1"/>
</dbReference>
<keyword evidence="7 13" id="KW-1133">Transmembrane helix</keyword>
<evidence type="ECO:0000259" key="15">
    <source>
        <dbReference type="Pfam" id="PF17655"/>
    </source>
</evidence>
<keyword evidence="10 11" id="KW-0407">Ion channel</keyword>
<evidence type="ECO:0000256" key="7">
    <source>
        <dbReference type="ARBA" id="ARBA00022989"/>
    </source>
</evidence>
<evidence type="ECO:0000256" key="11">
    <source>
        <dbReference type="RuleBase" id="RU003822"/>
    </source>
</evidence>
<evidence type="ECO:0000256" key="4">
    <source>
        <dbReference type="ARBA" id="ARBA00022692"/>
    </source>
</evidence>
<protein>
    <submittedName>
        <fullName evidence="16">G5627 protein</fullName>
    </submittedName>
</protein>
<proteinExistence type="inferred from homology"/>
<gene>
    <name evidence="16" type="primary">g5627</name>
    <name evidence="16" type="ORF">VP750_LOCUS4817</name>
</gene>
<feature type="region of interest" description="Disordered" evidence="12">
    <location>
        <begin position="1"/>
        <end position="45"/>
    </location>
</feature>
<evidence type="ECO:0000256" key="5">
    <source>
        <dbReference type="ARBA" id="ARBA00022882"/>
    </source>
</evidence>
<keyword evidence="3 11" id="KW-0633">Potassium transport</keyword>
<dbReference type="Gene3D" id="1.10.287.70">
    <property type="match status" value="1"/>
</dbReference>
<feature type="transmembrane region" description="Helical" evidence="13">
    <location>
        <begin position="275"/>
        <end position="300"/>
    </location>
</feature>
<keyword evidence="6 11" id="KW-0630">Potassium</keyword>
<dbReference type="Pfam" id="PF01007">
    <property type="entry name" value="IRK"/>
    <property type="match status" value="1"/>
</dbReference>
<dbReference type="Proteomes" id="UP001497392">
    <property type="component" value="Unassembled WGS sequence"/>
</dbReference>
<evidence type="ECO:0000256" key="6">
    <source>
        <dbReference type="ARBA" id="ARBA00022958"/>
    </source>
</evidence>